<gene>
    <name evidence="1" type="ORF">PR048_015576</name>
</gene>
<dbReference type="Proteomes" id="UP001159363">
    <property type="component" value="Chromosome 4"/>
</dbReference>
<keyword evidence="2" id="KW-1185">Reference proteome</keyword>
<evidence type="ECO:0000313" key="2">
    <source>
        <dbReference type="Proteomes" id="UP001159363"/>
    </source>
</evidence>
<evidence type="ECO:0000313" key="1">
    <source>
        <dbReference type="EMBL" id="KAJ8883722.1"/>
    </source>
</evidence>
<organism evidence="1 2">
    <name type="scientific">Dryococelus australis</name>
    <dbReference type="NCBI Taxonomy" id="614101"/>
    <lineage>
        <taxon>Eukaryota</taxon>
        <taxon>Metazoa</taxon>
        <taxon>Ecdysozoa</taxon>
        <taxon>Arthropoda</taxon>
        <taxon>Hexapoda</taxon>
        <taxon>Insecta</taxon>
        <taxon>Pterygota</taxon>
        <taxon>Neoptera</taxon>
        <taxon>Polyneoptera</taxon>
        <taxon>Phasmatodea</taxon>
        <taxon>Verophasmatodea</taxon>
        <taxon>Anareolatae</taxon>
        <taxon>Phasmatidae</taxon>
        <taxon>Eurycanthinae</taxon>
        <taxon>Dryococelus</taxon>
    </lineage>
</organism>
<dbReference type="EMBL" id="JARBHB010000005">
    <property type="protein sequence ID" value="KAJ8883722.1"/>
    <property type="molecule type" value="Genomic_DNA"/>
</dbReference>
<name>A0ABQ9HHA6_9NEOP</name>
<sequence>MSGAESVDRAPYWCNIAVGGLPAAWTSSLFSDFPLALILFEKRPLYVTRGRGGQINRASPRRTRFNSRRDLSRIFPCVDRSGRCRWSAGFLGDLLFPPPVPSGAAPYSSRFTLTGYQDVDVESRPTLATKLPRPSKGREVLSTEQVRVQVLGSAASHCRLHSPIHVIPKPRGSLQHGTVCTLHPRGCKESAALISMQRCKVTWAGYWRGREEEEGAPLSQITRESSGIMSSCARGSLTNPRGGFKSAAEEAARTSLADVNPLRIIRCLQPSFLAEIVATPTYADADNRIARISHNALDADAQRRNLFHSDWPPLIGTHRNATHRIALLWNKLKERKYNGGYTLYVTEYFRVQRLVCSPPTKENRVQSPVGSSLDFLTWELCRWSTDFLGDLPFPLPFHSGAAPYSPQDLAVKSRPILTYQ</sequence>
<reference evidence="1 2" key="1">
    <citation type="submission" date="2023-02" db="EMBL/GenBank/DDBJ databases">
        <title>LHISI_Scaffold_Assembly.</title>
        <authorList>
            <person name="Stuart O.P."/>
            <person name="Cleave R."/>
            <person name="Magrath M.J.L."/>
            <person name="Mikheyev A.S."/>
        </authorList>
    </citation>
    <scope>NUCLEOTIDE SEQUENCE [LARGE SCALE GENOMIC DNA]</scope>
    <source>
        <strain evidence="1">Daus_M_001</strain>
        <tissue evidence="1">Leg muscle</tissue>
    </source>
</reference>
<comment type="caution">
    <text evidence="1">The sequence shown here is derived from an EMBL/GenBank/DDBJ whole genome shotgun (WGS) entry which is preliminary data.</text>
</comment>
<proteinExistence type="predicted"/>
<accession>A0ABQ9HHA6</accession>
<protein>
    <submittedName>
        <fullName evidence="1">Uncharacterized protein</fullName>
    </submittedName>
</protein>